<dbReference type="OrthoDB" id="3035949at2"/>
<dbReference type="Proteomes" id="UP000236311">
    <property type="component" value="Unassembled WGS sequence"/>
</dbReference>
<accession>A0A2K4ZLU0</accession>
<gene>
    <name evidence="1" type="ORF">AMURIS_04197</name>
</gene>
<protein>
    <submittedName>
        <fullName evidence="1">Uncharacterized protein</fullName>
    </submittedName>
</protein>
<reference evidence="1 2" key="1">
    <citation type="submission" date="2018-01" db="EMBL/GenBank/DDBJ databases">
        <authorList>
            <person name="Gaut B.S."/>
            <person name="Morton B.R."/>
            <person name="Clegg M.T."/>
            <person name="Duvall M.R."/>
        </authorList>
    </citation>
    <scope>NUCLEOTIDE SEQUENCE [LARGE SCALE GENOMIC DNA]</scope>
    <source>
        <strain evidence="1">GP69</strain>
    </source>
</reference>
<keyword evidence="2" id="KW-1185">Reference proteome</keyword>
<evidence type="ECO:0000313" key="2">
    <source>
        <dbReference type="Proteomes" id="UP000236311"/>
    </source>
</evidence>
<dbReference type="RefSeq" id="WP_103241442.1">
    <property type="nucleotide sequence ID" value="NZ_JANJZD010000026.1"/>
</dbReference>
<evidence type="ECO:0000313" key="1">
    <source>
        <dbReference type="EMBL" id="SOY31454.1"/>
    </source>
</evidence>
<organism evidence="1 2">
    <name type="scientific">Acetatifactor muris</name>
    <dbReference type="NCBI Taxonomy" id="879566"/>
    <lineage>
        <taxon>Bacteria</taxon>
        <taxon>Bacillati</taxon>
        <taxon>Bacillota</taxon>
        <taxon>Clostridia</taxon>
        <taxon>Lachnospirales</taxon>
        <taxon>Lachnospiraceae</taxon>
        <taxon>Acetatifactor</taxon>
    </lineage>
</organism>
<sequence length="215" mass="25487">MGIIKLIKKDTYISELKMSKMPWDVMLYGKPYQVVSIKGYVHTIGGRRGENDLWMYPRNENPTYENLIEFQCEDFGVCWGIKYEPHNYVRTKWDESECYTSGGAMITRNGEDFYFCRGGIDEAEWRIKHLDEHPLDLNEYGYAEKMIGRKVWWRSEPAIITDWIDDGQACVILEPDGIEKFTTPAEFAEEEGDDYYEDGFVKTEIFDQHIWWHRD</sequence>
<proteinExistence type="predicted"/>
<dbReference type="AlphaFoldDB" id="A0A2K4ZLU0"/>
<dbReference type="EMBL" id="OFSM01000026">
    <property type="protein sequence ID" value="SOY31454.1"/>
    <property type="molecule type" value="Genomic_DNA"/>
</dbReference>
<name>A0A2K4ZLU0_9FIRM</name>